<feature type="active site" description="Nucleophile" evidence="9">
    <location>
        <position position="177"/>
    </location>
</feature>
<dbReference type="GO" id="GO:0008360">
    <property type="term" value="P:regulation of cell shape"/>
    <property type="evidence" value="ECO:0007669"/>
    <property type="project" value="UniProtKB-UniRule"/>
</dbReference>
<keyword evidence="4" id="KW-0808">Transferase</keyword>
<evidence type="ECO:0000259" key="11">
    <source>
        <dbReference type="PROSITE" id="PS52029"/>
    </source>
</evidence>
<feature type="chain" id="PRO_5032464139" evidence="10">
    <location>
        <begin position="27"/>
        <end position="201"/>
    </location>
</feature>
<keyword evidence="8 9" id="KW-0961">Cell wall biogenesis/degradation</keyword>
<dbReference type="PROSITE" id="PS52029">
    <property type="entry name" value="LD_TPASE"/>
    <property type="match status" value="1"/>
</dbReference>
<dbReference type="GO" id="GO:0016757">
    <property type="term" value="F:glycosyltransferase activity"/>
    <property type="evidence" value="ECO:0007669"/>
    <property type="project" value="UniProtKB-KW"/>
</dbReference>
<dbReference type="AlphaFoldDB" id="A0A7S8HCV0"/>
<protein>
    <submittedName>
        <fullName evidence="12">L,D-transpeptidase</fullName>
    </submittedName>
</protein>
<organism evidence="12 13">
    <name type="scientific">Kaustia mangrovi</name>
    <dbReference type="NCBI Taxonomy" id="2593653"/>
    <lineage>
        <taxon>Bacteria</taxon>
        <taxon>Pseudomonadati</taxon>
        <taxon>Pseudomonadota</taxon>
        <taxon>Alphaproteobacteria</taxon>
        <taxon>Hyphomicrobiales</taxon>
        <taxon>Parvibaculaceae</taxon>
        <taxon>Kaustia</taxon>
    </lineage>
</organism>
<feature type="active site" description="Proton donor/acceptor" evidence="9">
    <location>
        <position position="161"/>
    </location>
</feature>
<dbReference type="CDD" id="cd16913">
    <property type="entry name" value="YkuD_like"/>
    <property type="match status" value="1"/>
</dbReference>
<dbReference type="EMBL" id="CP058214">
    <property type="protein sequence ID" value="QPC43829.1"/>
    <property type="molecule type" value="Genomic_DNA"/>
</dbReference>
<feature type="signal peptide" evidence="10">
    <location>
        <begin position="1"/>
        <end position="26"/>
    </location>
</feature>
<keyword evidence="7 9" id="KW-0573">Peptidoglycan synthesis</keyword>
<reference evidence="12 13" key="1">
    <citation type="submission" date="2020-06" db="EMBL/GenBank/DDBJ databases">
        <title>Genome sequence of 2 isolates from Red Sea Mangroves.</title>
        <authorList>
            <person name="Sefrji F."/>
            <person name="Michoud G."/>
            <person name="Merlino G."/>
            <person name="Daffonchio D."/>
        </authorList>
    </citation>
    <scope>NUCLEOTIDE SEQUENCE [LARGE SCALE GENOMIC DNA]</scope>
    <source>
        <strain evidence="12 13">R1DC25</strain>
    </source>
</reference>
<dbReference type="Gene3D" id="2.40.440.10">
    <property type="entry name" value="L,D-transpeptidase catalytic domain-like"/>
    <property type="match status" value="1"/>
</dbReference>
<keyword evidence="3" id="KW-0328">Glycosyltransferase</keyword>
<dbReference type="Pfam" id="PF03734">
    <property type="entry name" value="YkuD"/>
    <property type="match status" value="1"/>
</dbReference>
<dbReference type="GO" id="GO:0018104">
    <property type="term" value="P:peptidoglycan-protein cross-linking"/>
    <property type="evidence" value="ECO:0007669"/>
    <property type="project" value="TreeGrafter"/>
</dbReference>
<keyword evidence="6 9" id="KW-0133">Cell shape</keyword>
<evidence type="ECO:0000256" key="7">
    <source>
        <dbReference type="ARBA" id="ARBA00022984"/>
    </source>
</evidence>
<evidence type="ECO:0000256" key="3">
    <source>
        <dbReference type="ARBA" id="ARBA00022676"/>
    </source>
</evidence>
<evidence type="ECO:0000256" key="4">
    <source>
        <dbReference type="ARBA" id="ARBA00022679"/>
    </source>
</evidence>
<evidence type="ECO:0000256" key="8">
    <source>
        <dbReference type="ARBA" id="ARBA00023316"/>
    </source>
</evidence>
<dbReference type="FunFam" id="2.40.440.10:FF:000002">
    <property type="entry name" value="L,D-transpeptidase ErfK/SrfK"/>
    <property type="match status" value="1"/>
</dbReference>
<evidence type="ECO:0000256" key="10">
    <source>
        <dbReference type="SAM" id="SignalP"/>
    </source>
</evidence>
<dbReference type="PANTHER" id="PTHR30582">
    <property type="entry name" value="L,D-TRANSPEPTIDASE"/>
    <property type="match status" value="1"/>
</dbReference>
<comment type="similarity">
    <text evidence="2">Belongs to the YkuD family.</text>
</comment>
<feature type="domain" description="L,D-TPase catalytic" evidence="11">
    <location>
        <begin position="68"/>
        <end position="201"/>
    </location>
</feature>
<evidence type="ECO:0000256" key="1">
    <source>
        <dbReference type="ARBA" id="ARBA00004752"/>
    </source>
</evidence>
<dbReference type="GO" id="GO:0005576">
    <property type="term" value="C:extracellular region"/>
    <property type="evidence" value="ECO:0007669"/>
    <property type="project" value="TreeGrafter"/>
</dbReference>
<evidence type="ECO:0000313" key="13">
    <source>
        <dbReference type="Proteomes" id="UP000593594"/>
    </source>
</evidence>
<dbReference type="InterPro" id="IPR006311">
    <property type="entry name" value="TAT_signal"/>
</dbReference>
<dbReference type="InterPro" id="IPR005490">
    <property type="entry name" value="LD_TPept_cat_dom"/>
</dbReference>
<dbReference type="PROSITE" id="PS51318">
    <property type="entry name" value="TAT"/>
    <property type="match status" value="1"/>
</dbReference>
<dbReference type="PANTHER" id="PTHR30582:SF24">
    <property type="entry name" value="L,D-TRANSPEPTIDASE ERFK_SRFK-RELATED"/>
    <property type="match status" value="1"/>
</dbReference>
<sequence>MAFDRRHMLKMLAAAPFAAWAGTASAANERTALLLPDEPYPVNFDAASKIDPRYRRRLVPFNSSEPAGTIVIDTGQKFLYQVRENNTALRYGIGVGRDGFGWKGETTVRRKARWPTWVPPKEMREREPNLPVSMEGGPENPLGARALYLYEGGRDTLYRIHGTTQPWTIGKNVSSGCIRLLNQDVIDLFNRVPVGTKVIVR</sequence>
<evidence type="ECO:0000256" key="5">
    <source>
        <dbReference type="ARBA" id="ARBA00022801"/>
    </source>
</evidence>
<evidence type="ECO:0000256" key="9">
    <source>
        <dbReference type="PROSITE-ProRule" id="PRU01373"/>
    </source>
</evidence>
<dbReference type="GO" id="GO:0071972">
    <property type="term" value="F:peptidoglycan L,D-transpeptidase activity"/>
    <property type="evidence" value="ECO:0007669"/>
    <property type="project" value="TreeGrafter"/>
</dbReference>
<keyword evidence="5" id="KW-0378">Hydrolase</keyword>
<keyword evidence="10" id="KW-0732">Signal</keyword>
<gene>
    <name evidence="12" type="ORF">HW532_14710</name>
</gene>
<dbReference type="InterPro" id="IPR050979">
    <property type="entry name" value="LD-transpeptidase"/>
</dbReference>
<dbReference type="KEGG" id="kmn:HW532_14710"/>
<comment type="pathway">
    <text evidence="1 9">Cell wall biogenesis; peptidoglycan biosynthesis.</text>
</comment>
<evidence type="ECO:0000256" key="2">
    <source>
        <dbReference type="ARBA" id="ARBA00005992"/>
    </source>
</evidence>
<dbReference type="Proteomes" id="UP000593594">
    <property type="component" value="Chromosome"/>
</dbReference>
<evidence type="ECO:0000256" key="6">
    <source>
        <dbReference type="ARBA" id="ARBA00022960"/>
    </source>
</evidence>
<dbReference type="SUPFAM" id="SSF141523">
    <property type="entry name" value="L,D-transpeptidase catalytic domain-like"/>
    <property type="match status" value="1"/>
</dbReference>
<proteinExistence type="inferred from homology"/>
<dbReference type="UniPathway" id="UPA00219"/>
<name>A0A7S8HCV0_9HYPH</name>
<dbReference type="RefSeq" id="WP_213161192.1">
    <property type="nucleotide sequence ID" value="NZ_CP058214.1"/>
</dbReference>
<keyword evidence="13" id="KW-1185">Reference proteome</keyword>
<dbReference type="GO" id="GO:0071555">
    <property type="term" value="P:cell wall organization"/>
    <property type="evidence" value="ECO:0007669"/>
    <property type="project" value="UniProtKB-UniRule"/>
</dbReference>
<evidence type="ECO:0000313" key="12">
    <source>
        <dbReference type="EMBL" id="QPC43829.1"/>
    </source>
</evidence>
<accession>A0A7S8HCV0</accession>
<dbReference type="InterPro" id="IPR038063">
    <property type="entry name" value="Transpep_catalytic_dom"/>
</dbReference>